<protein>
    <submittedName>
        <fullName evidence="2">Uncharacterized protein</fullName>
    </submittedName>
</protein>
<accession>A0A655Q0I7</accession>
<proteinExistence type="predicted"/>
<evidence type="ECO:0000313" key="3">
    <source>
        <dbReference type="Proteomes" id="UP000044806"/>
    </source>
</evidence>
<dbReference type="EMBL" id="CWOW01000005">
    <property type="protein sequence ID" value="CSA32414.1"/>
    <property type="molecule type" value="Genomic_DNA"/>
</dbReference>
<dbReference type="Proteomes" id="UP000044806">
    <property type="component" value="Unassembled WGS sequence"/>
</dbReference>
<reference evidence="2 3" key="1">
    <citation type="submission" date="2015-07" db="EMBL/GenBank/DDBJ databases">
        <authorList>
            <consortium name="Pathogen Informatics"/>
        </authorList>
    </citation>
    <scope>NUCLEOTIDE SEQUENCE [LARGE SCALE GENOMIC DNA]</scope>
    <source>
        <strain evidence="2 3">A51</strain>
    </source>
</reference>
<sequence>MDGSSRETRFLHQLNRAIRDQTGLLGRFGNHGISGHQGSTDLAKENRQREVPRADTHKYTTTLTANTTC</sequence>
<feature type="region of interest" description="Disordered" evidence="1">
    <location>
        <begin position="29"/>
        <end position="55"/>
    </location>
</feature>
<name>A0A655Q0I7_VIBCL</name>
<dbReference type="AlphaFoldDB" id="A0A655Q0I7"/>
<feature type="compositionally biased region" description="Basic and acidic residues" evidence="1">
    <location>
        <begin position="42"/>
        <end position="55"/>
    </location>
</feature>
<evidence type="ECO:0000313" key="2">
    <source>
        <dbReference type="EMBL" id="CSA32414.1"/>
    </source>
</evidence>
<evidence type="ECO:0000256" key="1">
    <source>
        <dbReference type="SAM" id="MobiDB-lite"/>
    </source>
</evidence>
<gene>
    <name evidence="2" type="ORF">ERS013165_01313</name>
</gene>
<organism evidence="2 3">
    <name type="scientific">Vibrio cholerae</name>
    <dbReference type="NCBI Taxonomy" id="666"/>
    <lineage>
        <taxon>Bacteria</taxon>
        <taxon>Pseudomonadati</taxon>
        <taxon>Pseudomonadota</taxon>
        <taxon>Gammaproteobacteria</taxon>
        <taxon>Vibrionales</taxon>
        <taxon>Vibrionaceae</taxon>
        <taxon>Vibrio</taxon>
    </lineage>
</organism>